<dbReference type="EMBL" id="CGIH01000040">
    <property type="protein sequence ID" value="CFX97999.1"/>
    <property type="molecule type" value="Genomic_DNA"/>
</dbReference>
<keyword evidence="8" id="KW-1185">Reference proteome</keyword>
<dbReference type="InterPro" id="IPR052770">
    <property type="entry name" value="Cobalt_transport_CbiQ"/>
</dbReference>
<feature type="transmembrane region" description="Helical" evidence="6">
    <location>
        <begin position="22"/>
        <end position="53"/>
    </location>
</feature>
<dbReference type="OrthoDB" id="9815246at2"/>
<dbReference type="InterPro" id="IPR012809">
    <property type="entry name" value="ECF_CbiQ"/>
</dbReference>
<reference evidence="7 8" key="1">
    <citation type="submission" date="2015-03" db="EMBL/GenBank/DDBJ databases">
        <authorList>
            <person name="Murphy D."/>
        </authorList>
    </citation>
    <scope>NUCLEOTIDE SEQUENCE [LARGE SCALE GENOMIC DNA]</scope>
    <source>
        <strain evidence="7 8">OL-4</strain>
    </source>
</reference>
<dbReference type="CDD" id="cd16914">
    <property type="entry name" value="EcfT"/>
    <property type="match status" value="1"/>
</dbReference>
<dbReference type="STRING" id="690567.2376"/>
<dbReference type="PANTHER" id="PTHR43723:SF1">
    <property type="entry name" value="COBALT TRANSPORT PROTEIN CBIQ"/>
    <property type="match status" value="1"/>
</dbReference>
<sequence>MNGIDQLAHCSPLKYIHPGEKLLMTISTLLMVISLNSVILSGLVLFFMTYLLLVKGRVRGSFYLAIMGIPLGFILLAGLTIAISLGAEPAAYLYYLEFGTIRLGVTPLSLSQSGMVMVKSLAAISCLYFLALTTPMTQLIYIFRKMKLPPVFIDLMTVIYSYIFLLFQTASEIYVAQLSRGGYRGFRGTMKSLAMLCSNLLLKSLKASEDAYNCLASRGFDGHFEVIEETYQLKKINLLAIALWNVFLLLLVYTGRYFTCLQIL</sequence>
<feature type="transmembrane region" description="Helical" evidence="6">
    <location>
        <begin position="155"/>
        <end position="175"/>
    </location>
</feature>
<dbReference type="Proteomes" id="UP000045545">
    <property type="component" value="Unassembled WGS sequence"/>
</dbReference>
<dbReference type="PANTHER" id="PTHR43723">
    <property type="entry name" value="COBALT TRANSPORT PROTEIN CBIQ"/>
    <property type="match status" value="1"/>
</dbReference>
<evidence type="ECO:0000256" key="1">
    <source>
        <dbReference type="ARBA" id="ARBA00004651"/>
    </source>
</evidence>
<name>A0A0E3W3Q3_9FIRM</name>
<organism evidence="7 8">
    <name type="scientific">Syntrophomonas zehnderi OL-4</name>
    <dbReference type="NCBI Taxonomy" id="690567"/>
    <lineage>
        <taxon>Bacteria</taxon>
        <taxon>Bacillati</taxon>
        <taxon>Bacillota</taxon>
        <taxon>Clostridia</taxon>
        <taxon>Eubacteriales</taxon>
        <taxon>Syntrophomonadaceae</taxon>
        <taxon>Syntrophomonas</taxon>
    </lineage>
</organism>
<dbReference type="NCBIfam" id="TIGR02454">
    <property type="entry name" value="ECF_T_CbiQ"/>
    <property type="match status" value="1"/>
</dbReference>
<evidence type="ECO:0000313" key="7">
    <source>
        <dbReference type="EMBL" id="CFX97999.1"/>
    </source>
</evidence>
<accession>A0A0E3W3Q3</accession>
<feature type="transmembrane region" description="Helical" evidence="6">
    <location>
        <begin position="238"/>
        <end position="258"/>
    </location>
</feature>
<evidence type="ECO:0000313" key="8">
    <source>
        <dbReference type="Proteomes" id="UP000045545"/>
    </source>
</evidence>
<dbReference type="RefSeq" id="WP_046499247.1">
    <property type="nucleotide sequence ID" value="NZ_CGIH01000040.1"/>
</dbReference>
<evidence type="ECO:0000256" key="4">
    <source>
        <dbReference type="ARBA" id="ARBA00022989"/>
    </source>
</evidence>
<keyword evidence="3 6" id="KW-0812">Transmembrane</keyword>
<protein>
    <submittedName>
        <fullName evidence="7">ABC/ECF transporter, transmembrane component</fullName>
    </submittedName>
</protein>
<evidence type="ECO:0000256" key="2">
    <source>
        <dbReference type="ARBA" id="ARBA00022475"/>
    </source>
</evidence>
<keyword evidence="5 6" id="KW-0472">Membrane</keyword>
<keyword evidence="2" id="KW-1003">Cell membrane</keyword>
<dbReference type="AlphaFoldDB" id="A0A0E3W3Q3"/>
<feature type="transmembrane region" description="Helical" evidence="6">
    <location>
        <begin position="62"/>
        <end position="86"/>
    </location>
</feature>
<gene>
    <name evidence="7" type="ORF">2376</name>
</gene>
<feature type="transmembrane region" description="Helical" evidence="6">
    <location>
        <begin position="122"/>
        <end position="143"/>
    </location>
</feature>
<dbReference type="InterPro" id="IPR003339">
    <property type="entry name" value="ABC/ECF_trnsptr_transmembrane"/>
</dbReference>
<comment type="subcellular location">
    <subcellularLocation>
        <location evidence="1">Cell membrane</location>
        <topology evidence="1">Multi-pass membrane protein</topology>
    </subcellularLocation>
</comment>
<dbReference type="GO" id="GO:0043190">
    <property type="term" value="C:ATP-binding cassette (ABC) transporter complex"/>
    <property type="evidence" value="ECO:0007669"/>
    <property type="project" value="InterPro"/>
</dbReference>
<evidence type="ECO:0000256" key="6">
    <source>
        <dbReference type="SAM" id="Phobius"/>
    </source>
</evidence>
<evidence type="ECO:0000256" key="3">
    <source>
        <dbReference type="ARBA" id="ARBA00022692"/>
    </source>
</evidence>
<dbReference type="Pfam" id="PF02361">
    <property type="entry name" value="CbiQ"/>
    <property type="match status" value="1"/>
</dbReference>
<proteinExistence type="predicted"/>
<keyword evidence="4 6" id="KW-1133">Transmembrane helix</keyword>
<evidence type="ECO:0000256" key="5">
    <source>
        <dbReference type="ARBA" id="ARBA00023136"/>
    </source>
</evidence>
<dbReference type="GO" id="GO:0006824">
    <property type="term" value="P:cobalt ion transport"/>
    <property type="evidence" value="ECO:0007669"/>
    <property type="project" value="InterPro"/>
</dbReference>